<evidence type="ECO:0000256" key="1">
    <source>
        <dbReference type="SAM" id="Phobius"/>
    </source>
</evidence>
<reference evidence="3 4" key="1">
    <citation type="submission" date="2020-07" db="EMBL/GenBank/DDBJ databases">
        <authorList>
            <person name="Li M."/>
        </authorList>
    </citation>
    <scope>NUCLEOTIDE SEQUENCE [LARGE SCALE GENOMIC DNA]</scope>
    <source>
        <strain evidence="3 4">DSM 23284</strain>
    </source>
</reference>
<keyword evidence="1" id="KW-0812">Transmembrane</keyword>
<dbReference type="Proteomes" id="UP000559404">
    <property type="component" value="Unassembled WGS sequence"/>
</dbReference>
<dbReference type="EMBL" id="JACEON010000003">
    <property type="protein sequence ID" value="MBA4610847.1"/>
    <property type="molecule type" value="Genomic_DNA"/>
</dbReference>
<gene>
    <name evidence="3" type="ORF">H1W37_04240</name>
</gene>
<name>A0A838XLX7_9HYPH</name>
<feature type="domain" description="Inner membrane protein YgaP-like transmembrane" evidence="2">
    <location>
        <begin position="5"/>
        <end position="68"/>
    </location>
</feature>
<accession>A0A838XLX7</accession>
<keyword evidence="4" id="KW-1185">Reference proteome</keyword>
<keyword evidence="1" id="KW-1133">Transmembrane helix</keyword>
<comment type="caution">
    <text evidence="3">The sequence shown here is derived from an EMBL/GenBank/DDBJ whole genome shotgun (WGS) entry which is preliminary data.</text>
</comment>
<evidence type="ECO:0000259" key="2">
    <source>
        <dbReference type="Pfam" id="PF11127"/>
    </source>
</evidence>
<keyword evidence="1" id="KW-0472">Membrane</keyword>
<feature type="transmembrane region" description="Helical" evidence="1">
    <location>
        <begin position="14"/>
        <end position="32"/>
    </location>
</feature>
<reference evidence="3 4" key="2">
    <citation type="submission" date="2020-08" db="EMBL/GenBank/DDBJ databases">
        <title>Stappia taiwanensis sp. nov., isolated from a coastal thermal spring.</title>
        <authorList>
            <person name="Kampfer P."/>
        </authorList>
    </citation>
    <scope>NUCLEOTIDE SEQUENCE [LARGE SCALE GENOMIC DNA]</scope>
    <source>
        <strain evidence="3 4">DSM 23284</strain>
    </source>
</reference>
<dbReference type="Pfam" id="PF11127">
    <property type="entry name" value="YgaP-like_TM"/>
    <property type="match status" value="1"/>
</dbReference>
<dbReference type="RefSeq" id="WP_181759047.1">
    <property type="nucleotide sequence ID" value="NZ_BMCR01000004.1"/>
</dbReference>
<dbReference type="InterPro" id="IPR021309">
    <property type="entry name" value="YgaP-like_TM"/>
</dbReference>
<evidence type="ECO:0000313" key="3">
    <source>
        <dbReference type="EMBL" id="MBA4610847.1"/>
    </source>
</evidence>
<feature type="transmembrane region" description="Helical" evidence="1">
    <location>
        <begin position="38"/>
        <end position="61"/>
    </location>
</feature>
<evidence type="ECO:0000313" key="4">
    <source>
        <dbReference type="Proteomes" id="UP000559404"/>
    </source>
</evidence>
<organism evidence="3 4">
    <name type="scientific">Stappia taiwanensis</name>
    <dbReference type="NCBI Taxonomy" id="992267"/>
    <lineage>
        <taxon>Bacteria</taxon>
        <taxon>Pseudomonadati</taxon>
        <taxon>Pseudomonadota</taxon>
        <taxon>Alphaproteobacteria</taxon>
        <taxon>Hyphomicrobiales</taxon>
        <taxon>Stappiaceae</taxon>
        <taxon>Stappia</taxon>
    </lineage>
</organism>
<proteinExistence type="predicted"/>
<protein>
    <submittedName>
        <fullName evidence="3">DUF2892 domain-containing protein</fullName>
    </submittedName>
</protein>
<dbReference type="AlphaFoldDB" id="A0A838XLX7"/>
<sequence length="69" mass="7527">MALVTTNVGTADRIARIIVGVALIAFALFGPADITWKWVGWIGVMPLLTAFLKWCPAYTLFGIRTCKAD</sequence>